<dbReference type="InterPro" id="IPR046685">
    <property type="entry name" value="DUF6555"/>
</dbReference>
<reference evidence="1 2" key="1">
    <citation type="submission" date="2016-12" db="EMBL/GenBank/DDBJ databases">
        <authorList>
            <person name="Song W.-J."/>
            <person name="Kurnit D.M."/>
        </authorList>
    </citation>
    <scope>NUCLEOTIDE SEQUENCE [LARGE SCALE GENOMIC DNA]</scope>
    <source>
        <strain evidence="1 2">PCL1601</strain>
    </source>
</reference>
<evidence type="ECO:0000313" key="1">
    <source>
        <dbReference type="EMBL" id="OLF53216.1"/>
    </source>
</evidence>
<dbReference type="Proteomes" id="UP000185578">
    <property type="component" value="Unassembled WGS sequence"/>
</dbReference>
<protein>
    <submittedName>
        <fullName evidence="1">Uncharacterized protein</fullName>
    </submittedName>
</protein>
<dbReference type="Pfam" id="PF20192">
    <property type="entry name" value="DUF6555"/>
    <property type="match status" value="1"/>
</dbReference>
<dbReference type="EMBL" id="MSCT01000016">
    <property type="protein sequence ID" value="OLF53216.1"/>
    <property type="molecule type" value="Genomic_DNA"/>
</dbReference>
<proteinExistence type="predicted"/>
<name>A0A1Q8EN44_9PSED</name>
<gene>
    <name evidence="1" type="ORF">BTN82_18300</name>
</gene>
<sequence>MNSIKTFEIRYCFEGTQRTFIYQGPRLNDSDTWYLAFLHSGCQIAHDTPCGGTYRTMQTFAERSGITLANWRELSKKV</sequence>
<accession>A0A1Q8EN44</accession>
<evidence type="ECO:0000313" key="2">
    <source>
        <dbReference type="Proteomes" id="UP000185578"/>
    </source>
</evidence>
<dbReference type="RefSeq" id="WP_075120522.1">
    <property type="nucleotide sequence ID" value="NZ_MSCT01000016.1"/>
</dbReference>
<dbReference type="OrthoDB" id="6928792at2"/>
<dbReference type="AlphaFoldDB" id="A0A1Q8EN44"/>
<organism evidence="1 2">
    <name type="scientific">Pseudomonas chlororaphis</name>
    <dbReference type="NCBI Taxonomy" id="587753"/>
    <lineage>
        <taxon>Bacteria</taxon>
        <taxon>Pseudomonadati</taxon>
        <taxon>Pseudomonadota</taxon>
        <taxon>Gammaproteobacteria</taxon>
        <taxon>Pseudomonadales</taxon>
        <taxon>Pseudomonadaceae</taxon>
        <taxon>Pseudomonas</taxon>
    </lineage>
</organism>
<comment type="caution">
    <text evidence="1">The sequence shown here is derived from an EMBL/GenBank/DDBJ whole genome shotgun (WGS) entry which is preliminary data.</text>
</comment>